<dbReference type="InterPro" id="IPR004027">
    <property type="entry name" value="SEC_C_motif"/>
</dbReference>
<dbReference type="AlphaFoldDB" id="A0A1Y1CNZ6"/>
<gene>
    <name evidence="2" type="ORF">ALGA_3887</name>
</gene>
<evidence type="ECO:0000259" key="1">
    <source>
        <dbReference type="Pfam" id="PF17775"/>
    </source>
</evidence>
<reference evidence="3" key="2">
    <citation type="journal article" date="2020" name="Antonie Van Leeuwenhoek">
        <title>Labilibaculum antarcticum sp. nov., a novel facultative anaerobic, psychrotorelant bacterium isolated from marine sediment of Antarctica.</title>
        <authorList>
            <person name="Watanabe M."/>
            <person name="Kojima H."/>
            <person name="Fukui M."/>
        </authorList>
    </citation>
    <scope>NUCLEOTIDE SEQUENCE [LARGE SCALE GENOMIC DNA]</scope>
    <source>
        <strain evidence="3">SPP2</strain>
    </source>
</reference>
<name>A0A1Y1CNZ6_9BACT</name>
<dbReference type="SUPFAM" id="SSF54427">
    <property type="entry name" value="NTF2-like"/>
    <property type="match status" value="1"/>
</dbReference>
<dbReference type="OrthoDB" id="21421at2"/>
<evidence type="ECO:0000313" key="2">
    <source>
        <dbReference type="EMBL" id="BAX82179.1"/>
    </source>
</evidence>
<dbReference type="Pfam" id="PF02810">
    <property type="entry name" value="SEC-C"/>
    <property type="match status" value="1"/>
</dbReference>
<accession>A0A1Y1CNZ6</accession>
<dbReference type="Pfam" id="PF17775">
    <property type="entry name" value="YchJ_M-like"/>
    <property type="match status" value="1"/>
</dbReference>
<proteinExistence type="predicted"/>
<evidence type="ECO:0000313" key="3">
    <source>
        <dbReference type="Proteomes" id="UP000218267"/>
    </source>
</evidence>
<dbReference type="InterPro" id="IPR048469">
    <property type="entry name" value="YchJ-like_M"/>
</dbReference>
<dbReference type="Proteomes" id="UP000218267">
    <property type="component" value="Chromosome"/>
</dbReference>
<dbReference type="PANTHER" id="PTHR33747">
    <property type="entry name" value="UPF0225 PROTEIN SCO1677"/>
    <property type="match status" value="1"/>
</dbReference>
<dbReference type="InterPro" id="IPR032710">
    <property type="entry name" value="NTF2-like_dom_sf"/>
</dbReference>
<sequence length="162" mass="18404">MDKNCFCGNSLKYNDCCGAIHAATRKANTAEELMRSRYSAFVLADIDYILKTYASDKCPADQKEEILNWAKSVEWLGLEIISSEKGSETDSIGWVEFKASFKEDGQKQVMHERSLFKLESEAWVYVSGEVPEVTEKLKDNLPNRNDLCFCGSAKKYKKCCLQ</sequence>
<dbReference type="NCBIfam" id="NF002449">
    <property type="entry name" value="PRK01617.1"/>
    <property type="match status" value="1"/>
</dbReference>
<dbReference type="PANTHER" id="PTHR33747:SF1">
    <property type="entry name" value="ADENYLATE CYCLASE-ASSOCIATED CAP C-TERMINAL DOMAIN-CONTAINING PROTEIN"/>
    <property type="match status" value="1"/>
</dbReference>
<reference evidence="2 3" key="1">
    <citation type="journal article" date="2018" name="Mar. Genomics">
        <title>Complete genome sequence of Marinifilaceae bacterium strain SPP2, isolated from the Antarctic marine sediment.</title>
        <authorList>
            <person name="Watanabe M."/>
            <person name="Kojima H."/>
            <person name="Fukui M."/>
        </authorList>
    </citation>
    <scope>NUCLEOTIDE SEQUENCE [LARGE SCALE GENOMIC DNA]</scope>
    <source>
        <strain evidence="2 3">SPP2</strain>
    </source>
</reference>
<dbReference type="EMBL" id="AP018042">
    <property type="protein sequence ID" value="BAX82179.1"/>
    <property type="molecule type" value="Genomic_DNA"/>
</dbReference>
<protein>
    <submittedName>
        <fullName evidence="2">SecC motif-containing protein</fullName>
    </submittedName>
</protein>
<dbReference type="Gene3D" id="3.10.450.50">
    <property type="match status" value="1"/>
</dbReference>
<organism evidence="2 3">
    <name type="scientific">Labilibaculum antarcticum</name>
    <dbReference type="NCBI Taxonomy" id="1717717"/>
    <lineage>
        <taxon>Bacteria</taxon>
        <taxon>Pseudomonadati</taxon>
        <taxon>Bacteroidota</taxon>
        <taxon>Bacteroidia</taxon>
        <taxon>Marinilabiliales</taxon>
        <taxon>Marinifilaceae</taxon>
        <taxon>Labilibaculum</taxon>
    </lineage>
</organism>
<dbReference type="NCBIfam" id="NF002486">
    <property type="entry name" value="PRK01752.1"/>
    <property type="match status" value="1"/>
</dbReference>
<dbReference type="SUPFAM" id="SSF103642">
    <property type="entry name" value="Sec-C motif"/>
    <property type="match status" value="1"/>
</dbReference>
<feature type="domain" description="YchJ-like middle NTF2-like" evidence="1">
    <location>
        <begin position="29"/>
        <end position="128"/>
    </location>
</feature>
<keyword evidence="3" id="KW-1185">Reference proteome</keyword>
<dbReference type="RefSeq" id="WP_096432256.1">
    <property type="nucleotide sequence ID" value="NZ_AP018042.1"/>
</dbReference>
<dbReference type="KEGG" id="mbas:ALGA_3887"/>